<organism evidence="1 2">
    <name type="scientific">Taklimakanibacter albus</name>
    <dbReference type="NCBI Taxonomy" id="2800327"/>
    <lineage>
        <taxon>Bacteria</taxon>
        <taxon>Pseudomonadati</taxon>
        <taxon>Pseudomonadota</taxon>
        <taxon>Alphaproteobacteria</taxon>
        <taxon>Hyphomicrobiales</taxon>
        <taxon>Aestuariivirgaceae</taxon>
        <taxon>Taklimakanibacter</taxon>
    </lineage>
</organism>
<proteinExistence type="predicted"/>
<accession>A0ACC5QWK3</accession>
<evidence type="ECO:0000313" key="2">
    <source>
        <dbReference type="Proteomes" id="UP000616151"/>
    </source>
</evidence>
<keyword evidence="2" id="KW-1185">Reference proteome</keyword>
<sequence length="195" mass="21391">MPLMTKLAQTGRVEALLRNPDRKTGLEKSRTDGFVLRFDGIEGDCHSGLTRPADVRTIKQYPRDTPIRNVRQLTLLSVEELADIAAIMEIPAVKPEWVGANVVTSGITDLTLLPPSSRLQFPSGATIVVDMENEPCRYPADIIASHNPQQKVGFVKAAKHKRGVTAWVEREGAVAQGDQITIWIPPQRLYGAATA</sequence>
<dbReference type="Proteomes" id="UP000616151">
    <property type="component" value="Unassembled WGS sequence"/>
</dbReference>
<dbReference type="EMBL" id="JAENHL010000003">
    <property type="protein sequence ID" value="MBK1864747.1"/>
    <property type="molecule type" value="Genomic_DNA"/>
</dbReference>
<name>A0ACC5QWK3_9HYPH</name>
<evidence type="ECO:0000313" key="1">
    <source>
        <dbReference type="EMBL" id="MBK1864747.1"/>
    </source>
</evidence>
<gene>
    <name evidence="1" type="ORF">JHL16_00150</name>
</gene>
<protein>
    <submittedName>
        <fullName evidence="1">MOSC domain-containing protein</fullName>
    </submittedName>
</protein>
<reference evidence="1" key="1">
    <citation type="submission" date="2021-01" db="EMBL/GenBank/DDBJ databases">
        <authorList>
            <person name="Sun Q."/>
        </authorList>
    </citation>
    <scope>NUCLEOTIDE SEQUENCE</scope>
    <source>
        <strain evidence="1">YIM B02566</strain>
    </source>
</reference>
<comment type="caution">
    <text evidence="1">The sequence shown here is derived from an EMBL/GenBank/DDBJ whole genome shotgun (WGS) entry which is preliminary data.</text>
</comment>